<feature type="compositionally biased region" description="Polar residues" evidence="1">
    <location>
        <begin position="14"/>
        <end position="33"/>
    </location>
</feature>
<organism evidence="2 3">
    <name type="scientific">Aldrovandia affinis</name>
    <dbReference type="NCBI Taxonomy" id="143900"/>
    <lineage>
        <taxon>Eukaryota</taxon>
        <taxon>Metazoa</taxon>
        <taxon>Chordata</taxon>
        <taxon>Craniata</taxon>
        <taxon>Vertebrata</taxon>
        <taxon>Euteleostomi</taxon>
        <taxon>Actinopterygii</taxon>
        <taxon>Neopterygii</taxon>
        <taxon>Teleostei</taxon>
        <taxon>Notacanthiformes</taxon>
        <taxon>Halosauridae</taxon>
        <taxon>Aldrovandia</taxon>
    </lineage>
</organism>
<dbReference type="EMBL" id="JAINUG010000035">
    <property type="protein sequence ID" value="KAJ8408518.1"/>
    <property type="molecule type" value="Genomic_DNA"/>
</dbReference>
<dbReference type="AlphaFoldDB" id="A0AAD7STR0"/>
<evidence type="ECO:0000313" key="3">
    <source>
        <dbReference type="Proteomes" id="UP001221898"/>
    </source>
</evidence>
<evidence type="ECO:0000256" key="1">
    <source>
        <dbReference type="SAM" id="MobiDB-lite"/>
    </source>
</evidence>
<comment type="caution">
    <text evidence="2">The sequence shown here is derived from an EMBL/GenBank/DDBJ whole genome shotgun (WGS) entry which is preliminary data.</text>
</comment>
<dbReference type="Gene3D" id="2.60.40.10">
    <property type="entry name" value="Immunoglobulins"/>
    <property type="match status" value="1"/>
</dbReference>
<feature type="region of interest" description="Disordered" evidence="1">
    <location>
        <begin position="14"/>
        <end position="36"/>
    </location>
</feature>
<gene>
    <name evidence="2" type="ORF">AAFF_G00259320</name>
</gene>
<sequence length="367" mass="39960">MDLEVKSLSMNGLISDGASTMNTMRKNHSTNQETKLKRQGGEYFVAADNLDSNALIDVFASLTTSDGDPTRQVIQLESSGNKTDPKAWFNGTVSVDKTAHMNQQHSDGSKPMLVYAEVSQKGIPVTLADVWATIESSAGGKHELQLLDNGAGADVLRHDGIYSRYFTGLKDGKFSLKVKVKNQEGKARPAIQSHSRALYIPGYVVNGNVEPNPPKPPVNEDDLHVDVGSFTRTAIGESFIVTLTPGKPPPTFPPNRITDLSASIVKDQVLLIWTAPGEELDQGTAQSYEIRMSKDFDLLRSNFSHANLIDMTSRQPQEAGSREEHSFLPNNTTIKNGTILYFAVRAQDNDSLTSSISNIAQTLSPGL</sequence>
<proteinExistence type="predicted"/>
<reference evidence="2" key="1">
    <citation type="journal article" date="2023" name="Science">
        <title>Genome structures resolve the early diversification of teleost fishes.</title>
        <authorList>
            <person name="Parey E."/>
            <person name="Louis A."/>
            <person name="Montfort J."/>
            <person name="Bouchez O."/>
            <person name="Roques C."/>
            <person name="Iampietro C."/>
            <person name="Lluch J."/>
            <person name="Castinel A."/>
            <person name="Donnadieu C."/>
            <person name="Desvignes T."/>
            <person name="Floi Bucao C."/>
            <person name="Jouanno E."/>
            <person name="Wen M."/>
            <person name="Mejri S."/>
            <person name="Dirks R."/>
            <person name="Jansen H."/>
            <person name="Henkel C."/>
            <person name="Chen W.J."/>
            <person name="Zahm M."/>
            <person name="Cabau C."/>
            <person name="Klopp C."/>
            <person name="Thompson A.W."/>
            <person name="Robinson-Rechavi M."/>
            <person name="Braasch I."/>
            <person name="Lecointre G."/>
            <person name="Bobe J."/>
            <person name="Postlethwait J.H."/>
            <person name="Berthelot C."/>
            <person name="Roest Crollius H."/>
            <person name="Guiguen Y."/>
        </authorList>
    </citation>
    <scope>NUCLEOTIDE SEQUENCE</scope>
    <source>
        <strain evidence="2">NC1722</strain>
    </source>
</reference>
<protein>
    <submittedName>
        <fullName evidence="2">Uncharacterized protein</fullName>
    </submittedName>
</protein>
<accession>A0AAD7STR0</accession>
<keyword evidence="3" id="KW-1185">Reference proteome</keyword>
<evidence type="ECO:0000313" key="2">
    <source>
        <dbReference type="EMBL" id="KAJ8408518.1"/>
    </source>
</evidence>
<dbReference type="Proteomes" id="UP001221898">
    <property type="component" value="Unassembled WGS sequence"/>
</dbReference>
<dbReference type="InterPro" id="IPR013783">
    <property type="entry name" value="Ig-like_fold"/>
</dbReference>
<name>A0AAD7STR0_9TELE</name>